<dbReference type="AlphaFoldDB" id="A0A1I5Y3A7"/>
<organism evidence="1 2">
    <name type="scientific">Butyrivibrio proteoclasticus</name>
    <dbReference type="NCBI Taxonomy" id="43305"/>
    <lineage>
        <taxon>Bacteria</taxon>
        <taxon>Bacillati</taxon>
        <taxon>Bacillota</taxon>
        <taxon>Clostridia</taxon>
        <taxon>Lachnospirales</taxon>
        <taxon>Lachnospiraceae</taxon>
        <taxon>Butyrivibrio</taxon>
    </lineage>
</organism>
<accession>A0A1I5Y3A7</accession>
<dbReference type="Pfam" id="PF20217">
    <property type="entry name" value="DUF6577"/>
    <property type="match status" value="1"/>
</dbReference>
<name>A0A1I5Y3A7_9FIRM</name>
<dbReference type="RefSeq" id="WP_074891646.1">
    <property type="nucleotide sequence ID" value="NZ_FOXO01000040.1"/>
</dbReference>
<evidence type="ECO:0000313" key="2">
    <source>
        <dbReference type="Proteomes" id="UP000182624"/>
    </source>
</evidence>
<evidence type="ECO:0000313" key="1">
    <source>
        <dbReference type="EMBL" id="SFQ38600.1"/>
    </source>
</evidence>
<reference evidence="2" key="1">
    <citation type="submission" date="2016-10" db="EMBL/GenBank/DDBJ databases">
        <authorList>
            <person name="Varghese N."/>
            <person name="Submissions S."/>
        </authorList>
    </citation>
    <scope>NUCLEOTIDE SEQUENCE [LARGE SCALE GENOMIC DNA]</scope>
    <source>
        <strain evidence="2">P18</strain>
    </source>
</reference>
<dbReference type="EMBL" id="FOXO01000040">
    <property type="protein sequence ID" value="SFQ38600.1"/>
    <property type="molecule type" value="Genomic_DNA"/>
</dbReference>
<sequence>MDTSIVLDKINKDNFTRRDVFDAASSTREDFKESDMRNLMEAMLVGGSIVRIAHNHYVRKESSKQEYKPVYSDEAKKLIEDVKEKYPYLNFQVWEIAWFNEFLNHLVSHNRIFLDVENDGCEFVYSSLADDYGGKMLLRPSVKELQYYLQTDSIIVERLVSESPKGKIDAYEAPIEKLIVEMFANKALMSMISKGDYPETLETIFKKYNVDQTKMLRYARRRNRKDELVNYIKEHTNIKLLGED</sequence>
<dbReference type="OrthoDB" id="9815589at2"/>
<dbReference type="Proteomes" id="UP000182624">
    <property type="component" value="Unassembled WGS sequence"/>
</dbReference>
<gene>
    <name evidence="1" type="ORF">SAMN04487928_14017</name>
</gene>
<keyword evidence="2" id="KW-1185">Reference proteome</keyword>
<proteinExistence type="predicted"/>
<dbReference type="InterPro" id="IPR046484">
    <property type="entry name" value="DUF6577"/>
</dbReference>
<protein>
    <submittedName>
        <fullName evidence="1">Uncharacterized protein</fullName>
    </submittedName>
</protein>